<dbReference type="OrthoDB" id="40820at2"/>
<dbReference type="SUPFAM" id="SSF160935">
    <property type="entry name" value="VPA0735-like"/>
    <property type="match status" value="1"/>
</dbReference>
<dbReference type="InterPro" id="IPR037049">
    <property type="entry name" value="DUF1214_C_sf"/>
</dbReference>
<gene>
    <name evidence="1" type="ORF">SAMN05444583_1115</name>
</gene>
<dbReference type="Gene3D" id="2.60.120.600">
    <property type="entry name" value="Domain of unknown function DUF1214, C-terminal domain"/>
    <property type="match status" value="1"/>
</dbReference>
<evidence type="ECO:0000313" key="1">
    <source>
        <dbReference type="EMBL" id="SEL56782.1"/>
    </source>
</evidence>
<dbReference type="RefSeq" id="WP_072752832.1">
    <property type="nucleotide sequence ID" value="NZ_FOAW01000011.1"/>
</dbReference>
<reference evidence="2" key="1">
    <citation type="submission" date="2016-10" db="EMBL/GenBank/DDBJ databases">
        <authorList>
            <person name="Varghese N."/>
            <person name="Submissions S."/>
        </authorList>
    </citation>
    <scope>NUCLEOTIDE SEQUENCE [LARGE SCALE GENOMIC DNA]</scope>
    <source>
        <strain evidence="2">DSM 44675</strain>
    </source>
</reference>
<sequence length="315" mass="35042">MAEIVTRDNFVEAETAHYFREQLAKAPVNEYFHSRVPVNVETQVVIRSNVDLIYSFAVVDATEEATFSLAPSNEYQVAEIIDENHYVVGVIYPGETLTVRNADLSAGTHVYVAGRTATAGGLERAHELQDARRITAATANPYRGREFDEDTRKSVGAELETHAAEADFSKGFGTPASTDPYQHLLGARLGWGGLPPEDAQYFQAVATSTGADVWTFDVPPLDYEHNGYFSVIKYDGMGWLDVDRPGLSDSELVRNDDGTISIWFGDDRVANKPNVIRATEGQKFYYGMRVYRPRDVEETRQFIEQVRSTPITPAG</sequence>
<name>A0A1H7R9I3_9NOCA</name>
<dbReference type="EMBL" id="FOAW01000011">
    <property type="protein sequence ID" value="SEL56782.1"/>
    <property type="molecule type" value="Genomic_DNA"/>
</dbReference>
<dbReference type="Proteomes" id="UP000198677">
    <property type="component" value="Unassembled WGS sequence"/>
</dbReference>
<organism evidence="1 2">
    <name type="scientific">Rhodococcus maanshanensis</name>
    <dbReference type="NCBI Taxonomy" id="183556"/>
    <lineage>
        <taxon>Bacteria</taxon>
        <taxon>Bacillati</taxon>
        <taxon>Actinomycetota</taxon>
        <taxon>Actinomycetes</taxon>
        <taxon>Mycobacteriales</taxon>
        <taxon>Nocardiaceae</taxon>
        <taxon>Rhodococcus</taxon>
    </lineage>
</organism>
<evidence type="ECO:0000313" key="2">
    <source>
        <dbReference type="Proteomes" id="UP000198677"/>
    </source>
</evidence>
<proteinExistence type="predicted"/>
<keyword evidence="2" id="KW-1185">Reference proteome</keyword>
<accession>A0A1H7R9I3</accession>
<dbReference type="AlphaFoldDB" id="A0A1H7R9I3"/>
<protein>
    <submittedName>
        <fullName evidence="1">Uncharacterized protein</fullName>
    </submittedName>
</protein>